<comment type="catalytic activity">
    <reaction evidence="7">
        <text>L-glutamyl-tRNA(Gln) + L-glutamine + ATP + H2O = L-glutaminyl-tRNA(Gln) + L-glutamate + ADP + phosphate + H(+)</text>
        <dbReference type="Rhea" id="RHEA:17521"/>
        <dbReference type="Rhea" id="RHEA-COMP:9681"/>
        <dbReference type="Rhea" id="RHEA-COMP:9684"/>
        <dbReference type="ChEBI" id="CHEBI:15377"/>
        <dbReference type="ChEBI" id="CHEBI:15378"/>
        <dbReference type="ChEBI" id="CHEBI:29985"/>
        <dbReference type="ChEBI" id="CHEBI:30616"/>
        <dbReference type="ChEBI" id="CHEBI:43474"/>
        <dbReference type="ChEBI" id="CHEBI:58359"/>
        <dbReference type="ChEBI" id="CHEBI:78520"/>
        <dbReference type="ChEBI" id="CHEBI:78521"/>
        <dbReference type="ChEBI" id="CHEBI:456216"/>
        <dbReference type="EC" id="6.3.5.7"/>
    </reaction>
</comment>
<proteinExistence type="inferred from homology"/>
<comment type="subunit">
    <text evidence="1 7">Heterotrimer of A, B and C subunits.</text>
</comment>
<keyword evidence="5 7" id="KW-0067">ATP-binding</keyword>
<dbReference type="Pfam" id="PF01425">
    <property type="entry name" value="Amidase"/>
    <property type="match status" value="1"/>
</dbReference>
<feature type="active site" description="Acyl-ester intermediate" evidence="7">
    <location>
        <position position="176"/>
    </location>
</feature>
<feature type="active site" description="Charge relay system" evidence="7">
    <location>
        <position position="152"/>
    </location>
</feature>
<dbReference type="Proteomes" id="UP000505355">
    <property type="component" value="Chromosome"/>
</dbReference>
<dbReference type="GO" id="GO:0005524">
    <property type="term" value="F:ATP binding"/>
    <property type="evidence" value="ECO:0007669"/>
    <property type="project" value="UniProtKB-KW"/>
</dbReference>
<comment type="function">
    <text evidence="7">Allows the formation of correctly charged Gln-tRNA(Gln) through the transamidation of misacylated Glu-tRNA(Gln) in organisms which lack glutaminyl-tRNA synthetase. The reaction takes place in the presence of glutamine and ATP through an activated gamma-phospho-Glu-tRNA(Gln).</text>
</comment>
<organism evidence="9 10">
    <name type="scientific">Mucilaginibacter mali</name>
    <dbReference type="NCBI Taxonomy" id="2740462"/>
    <lineage>
        <taxon>Bacteria</taxon>
        <taxon>Pseudomonadati</taxon>
        <taxon>Bacteroidota</taxon>
        <taxon>Sphingobacteriia</taxon>
        <taxon>Sphingobacteriales</taxon>
        <taxon>Sphingobacteriaceae</taxon>
        <taxon>Mucilaginibacter</taxon>
    </lineage>
</organism>
<dbReference type="Gene3D" id="3.90.1300.10">
    <property type="entry name" value="Amidase signature (AS) domain"/>
    <property type="match status" value="1"/>
</dbReference>
<dbReference type="PANTHER" id="PTHR11895">
    <property type="entry name" value="TRANSAMIDASE"/>
    <property type="match status" value="1"/>
</dbReference>
<protein>
    <recommendedName>
        <fullName evidence="2 7">Glutamyl-tRNA(Gln) amidotransferase subunit A</fullName>
        <shortName evidence="7">Glu-ADT subunit A</shortName>
        <ecNumber evidence="7">6.3.5.7</ecNumber>
    </recommendedName>
</protein>
<sequence>MSKNYTTLVEIRADIQGGLTTVEALVAGYLRRIEENKHLNAFNEVFGDEALAKAKELDARIKAGSAGKLAGMVIAIKDNICYKGHKVSASSKILDGFTSIFSSTIVERMLAEDAIIIGRCNCDEFAMGGANENSYFGPVRNYADNNRVSGGSSGGSAVAVQAGLCHAAIGTDTGGSVRQPAAFCGAVGLKPTYGRISRHGIIAYASSFDQVGPITKSVADAALLLDVMAGPDDYDSTTIQTPYTAQGEVKPASGTKKIAYLKEALESDGTDAEVKAMLTANIEKLKAEGHTVEPVGFEYLDYLVPTYYVLATAEASSNLARYDGVHYGYRSPNATDLTSTYKRSRSEGFGKEVKRRIMLGTFVLSAGYYDAYYAKAQKVRRLIQQKTAEILSEYDFIMVPTAPEPAFEIGLEEKDPVVSYLHDIFTVQASLSGVPAISLPAGNNSKGLPLGLQLLTKQYAEKELLEFSEYFLNLTQN</sequence>
<dbReference type="RefSeq" id="WP_173416284.1">
    <property type="nucleotide sequence ID" value="NZ_CP054139.1"/>
</dbReference>
<dbReference type="EC" id="6.3.5.7" evidence="7"/>
<evidence type="ECO:0000256" key="3">
    <source>
        <dbReference type="ARBA" id="ARBA00022598"/>
    </source>
</evidence>
<evidence type="ECO:0000256" key="2">
    <source>
        <dbReference type="ARBA" id="ARBA00014428"/>
    </source>
</evidence>
<dbReference type="GO" id="GO:0006412">
    <property type="term" value="P:translation"/>
    <property type="evidence" value="ECO:0007669"/>
    <property type="project" value="UniProtKB-UniRule"/>
</dbReference>
<feature type="domain" description="Amidase" evidence="8">
    <location>
        <begin position="25"/>
        <end position="465"/>
    </location>
</feature>
<keyword evidence="3 7" id="KW-0436">Ligase</keyword>
<evidence type="ECO:0000256" key="7">
    <source>
        <dbReference type="HAMAP-Rule" id="MF_00120"/>
    </source>
</evidence>
<dbReference type="NCBIfam" id="TIGR00132">
    <property type="entry name" value="gatA"/>
    <property type="match status" value="1"/>
</dbReference>
<dbReference type="EMBL" id="CP054139">
    <property type="protein sequence ID" value="QKJ31625.1"/>
    <property type="molecule type" value="Genomic_DNA"/>
</dbReference>
<dbReference type="PANTHER" id="PTHR11895:SF7">
    <property type="entry name" value="GLUTAMYL-TRNA(GLN) AMIDOTRANSFERASE SUBUNIT A, MITOCHONDRIAL"/>
    <property type="match status" value="1"/>
</dbReference>
<dbReference type="InterPro" id="IPR036928">
    <property type="entry name" value="AS_sf"/>
</dbReference>
<dbReference type="HAMAP" id="MF_00120">
    <property type="entry name" value="GatA"/>
    <property type="match status" value="1"/>
</dbReference>
<dbReference type="GO" id="GO:0016740">
    <property type="term" value="F:transferase activity"/>
    <property type="evidence" value="ECO:0007669"/>
    <property type="project" value="UniProtKB-KW"/>
</dbReference>
<accession>A0A7D4QBG4</accession>
<keyword evidence="6 7" id="KW-0648">Protein biosynthesis</keyword>
<feature type="active site" description="Charge relay system" evidence="7">
    <location>
        <position position="77"/>
    </location>
</feature>
<reference evidence="9 10" key="1">
    <citation type="submission" date="2020-05" db="EMBL/GenBank/DDBJ databases">
        <title>Mucilaginibacter mali sp. nov.</title>
        <authorList>
            <person name="Kim H.S."/>
            <person name="Lee K.C."/>
            <person name="Suh M.K."/>
            <person name="Kim J.-S."/>
            <person name="Han K.-I."/>
            <person name="Eom M.K."/>
            <person name="Shin Y.K."/>
            <person name="Lee J.-S."/>
        </authorList>
    </citation>
    <scope>NUCLEOTIDE SEQUENCE [LARGE SCALE GENOMIC DNA]</scope>
    <source>
        <strain evidence="9 10">G2-14</strain>
    </source>
</reference>
<dbReference type="InterPro" id="IPR000120">
    <property type="entry name" value="Amidase"/>
</dbReference>
<evidence type="ECO:0000256" key="1">
    <source>
        <dbReference type="ARBA" id="ARBA00011123"/>
    </source>
</evidence>
<dbReference type="GO" id="GO:0050567">
    <property type="term" value="F:glutaminyl-tRNA synthase (glutamine-hydrolyzing) activity"/>
    <property type="evidence" value="ECO:0007669"/>
    <property type="project" value="UniProtKB-UniRule"/>
</dbReference>
<gene>
    <name evidence="7 9" type="primary">gatA</name>
    <name evidence="9" type="ORF">HQ865_18255</name>
</gene>
<dbReference type="GO" id="GO:0030956">
    <property type="term" value="C:glutamyl-tRNA(Gln) amidotransferase complex"/>
    <property type="evidence" value="ECO:0007669"/>
    <property type="project" value="InterPro"/>
</dbReference>
<evidence type="ECO:0000256" key="4">
    <source>
        <dbReference type="ARBA" id="ARBA00022741"/>
    </source>
</evidence>
<evidence type="ECO:0000256" key="6">
    <source>
        <dbReference type="ARBA" id="ARBA00022917"/>
    </source>
</evidence>
<dbReference type="SUPFAM" id="SSF75304">
    <property type="entry name" value="Amidase signature (AS) enzymes"/>
    <property type="match status" value="1"/>
</dbReference>
<evidence type="ECO:0000313" key="10">
    <source>
        <dbReference type="Proteomes" id="UP000505355"/>
    </source>
</evidence>
<dbReference type="InterPro" id="IPR023631">
    <property type="entry name" value="Amidase_dom"/>
</dbReference>
<keyword evidence="4 7" id="KW-0547">Nucleotide-binding</keyword>
<evidence type="ECO:0000256" key="5">
    <source>
        <dbReference type="ARBA" id="ARBA00022840"/>
    </source>
</evidence>
<dbReference type="KEGG" id="mmab:HQ865_18255"/>
<keyword evidence="10" id="KW-1185">Reference proteome</keyword>
<comment type="similarity">
    <text evidence="7">Belongs to the amidase family. GatA subfamily.</text>
</comment>
<dbReference type="InterPro" id="IPR004412">
    <property type="entry name" value="GatA"/>
</dbReference>
<dbReference type="AlphaFoldDB" id="A0A7D4QBG4"/>
<evidence type="ECO:0000259" key="8">
    <source>
        <dbReference type="Pfam" id="PF01425"/>
    </source>
</evidence>
<evidence type="ECO:0000313" key="9">
    <source>
        <dbReference type="EMBL" id="QKJ31625.1"/>
    </source>
</evidence>
<keyword evidence="9" id="KW-0808">Transferase</keyword>
<name>A0A7D4QBG4_9SPHI</name>